<sequence>MLRPIVMLRLVGAFGFYWLVYQTWPWSLAAGIAAAAIWVAVVIAKPPCPTQSAPPQSVVAPIRPVVRQHLSISEQRKPAMSNPQPPLFEAAIGQLPPQISKRSGSVFYSGPSAFEGHRRLYILGLNPGGSPVVQADETVARDLSDWKELNRPWSAYLDESWQGRSPGTHGMQPRMRHMFDQLGLDLREVPASNVVFVRSANEAALAAEKATLLPQCWPVHETVIRKLGVRTILCLGGTAGRWVREAMGANQLLDRFSEQNARGWTSEAHVAPDGRAVITVTHPGRADWRNPAADPTPLVRAVLDRAA</sequence>
<gene>
    <name evidence="2" type="ORF">HD841_003434</name>
</gene>
<keyword evidence="3" id="KW-1185">Reference proteome</keyword>
<evidence type="ECO:0000313" key="3">
    <source>
        <dbReference type="Proteomes" id="UP000517753"/>
    </source>
</evidence>
<dbReference type="SUPFAM" id="SSF52141">
    <property type="entry name" value="Uracil-DNA glycosylase-like"/>
    <property type="match status" value="1"/>
</dbReference>
<organism evidence="2 3">
    <name type="scientific">Sphingomonas melonis</name>
    <dbReference type="NCBI Taxonomy" id="152682"/>
    <lineage>
        <taxon>Bacteria</taxon>
        <taxon>Pseudomonadati</taxon>
        <taxon>Pseudomonadota</taxon>
        <taxon>Alphaproteobacteria</taxon>
        <taxon>Sphingomonadales</taxon>
        <taxon>Sphingomonadaceae</taxon>
        <taxon>Sphingomonas</taxon>
    </lineage>
</organism>
<name>A0A7Y9FQT8_9SPHN</name>
<comment type="caution">
    <text evidence="2">The sequence shown here is derived from an EMBL/GenBank/DDBJ whole genome shotgun (WGS) entry which is preliminary data.</text>
</comment>
<evidence type="ECO:0000256" key="1">
    <source>
        <dbReference type="SAM" id="Phobius"/>
    </source>
</evidence>
<keyword evidence="1" id="KW-1133">Transmembrane helix</keyword>
<dbReference type="EMBL" id="JACCBY010000006">
    <property type="protein sequence ID" value="NYD91618.1"/>
    <property type="molecule type" value="Genomic_DNA"/>
</dbReference>
<reference evidence="2 3" key="1">
    <citation type="submission" date="2020-08" db="EMBL/GenBank/DDBJ databases">
        <title>The Agave Microbiome: Exploring the role of microbial communities in plant adaptations to desert environments.</title>
        <authorList>
            <person name="Partida-Martinez L.P."/>
        </authorList>
    </citation>
    <scope>NUCLEOTIDE SEQUENCE [LARGE SCALE GENOMIC DNA]</scope>
    <source>
        <strain evidence="2 3">AS2.3</strain>
    </source>
</reference>
<protein>
    <submittedName>
        <fullName evidence="2">NACalpha-BTF3-like transcription factor</fullName>
    </submittedName>
</protein>
<proteinExistence type="predicted"/>
<keyword evidence="1" id="KW-0472">Membrane</keyword>
<feature type="transmembrane region" description="Helical" evidence="1">
    <location>
        <begin position="24"/>
        <end position="44"/>
    </location>
</feature>
<keyword evidence="1" id="KW-0812">Transmembrane</keyword>
<dbReference type="RefSeq" id="WP_179510039.1">
    <property type="nucleotide sequence ID" value="NZ_JACCBY010000006.1"/>
</dbReference>
<dbReference type="InterPro" id="IPR036895">
    <property type="entry name" value="Uracil-DNA_glycosylase-like_sf"/>
</dbReference>
<dbReference type="Gene3D" id="3.40.470.10">
    <property type="entry name" value="Uracil-DNA glycosylase-like domain"/>
    <property type="match status" value="1"/>
</dbReference>
<dbReference type="AlphaFoldDB" id="A0A7Y9FQT8"/>
<accession>A0A7Y9FQT8</accession>
<evidence type="ECO:0000313" key="2">
    <source>
        <dbReference type="EMBL" id="NYD91618.1"/>
    </source>
</evidence>
<dbReference type="Proteomes" id="UP000517753">
    <property type="component" value="Unassembled WGS sequence"/>
</dbReference>